<accession>A0A429ZUC2</accession>
<dbReference type="PROSITE" id="PS01011">
    <property type="entry name" value="FOLYLPOLYGLU_SYNT_1"/>
    <property type="match status" value="1"/>
</dbReference>
<evidence type="ECO:0000256" key="8">
    <source>
        <dbReference type="ARBA" id="ARBA00022842"/>
    </source>
</evidence>
<evidence type="ECO:0000259" key="12">
    <source>
        <dbReference type="Pfam" id="PF02875"/>
    </source>
</evidence>
<keyword evidence="7 11" id="KW-0067">ATP-binding</keyword>
<evidence type="ECO:0000256" key="10">
    <source>
        <dbReference type="ARBA" id="ARBA00047493"/>
    </source>
</evidence>
<dbReference type="SUPFAM" id="SSF53244">
    <property type="entry name" value="MurD-like peptide ligases, peptide-binding domain"/>
    <property type="match status" value="1"/>
</dbReference>
<evidence type="ECO:0000313" key="14">
    <source>
        <dbReference type="EMBL" id="RST97223.1"/>
    </source>
</evidence>
<evidence type="ECO:0000256" key="3">
    <source>
        <dbReference type="ARBA" id="ARBA00013025"/>
    </source>
</evidence>
<sequence length="437" mass="47925">MTYTEALRWIHSRLAFGSRPGLDRIEALLDLLDNPQNKIKTIHVAGTNGKGSTVSFLRSLLEGEGLKVGTFTSPYITVFNERIALNNQPISNQELVALVERFQPLVASLDAQPALAGVTEFEIITAMMFTYFAEAQVDVGIIEVGLGGTLDCTNVITPLIASITTIGLDHMAILGNTLEEIAAQKAGIIKAYRPVVTGNLPEVALKVIREVSAKLKSPLIELGQGYQFKLEEKQGAFGEVFTFTNQQFTLPHLEISLNGQHQIENASLAIELYCQVAPDFEYIATEATIRAGIQFVAWPGRMEVLQTAPLVILDGAHNEPAIKVLVNNLQQEYQGKAIKTVFAAIQPKEVGSMLNLLGEVENQELFLTTFDYPKAYQLKEYPLLSHLPVTHLPDWQVGIEQLIKAGTSADLILITGSLYFISQVRTHILGGSNEKTV</sequence>
<comment type="cofactor">
    <cofactor evidence="1">
        <name>Mg(2+)</name>
        <dbReference type="ChEBI" id="CHEBI:18420"/>
    </cofactor>
</comment>
<dbReference type="EMBL" id="NGJU01000003">
    <property type="protein sequence ID" value="RST97223.1"/>
    <property type="molecule type" value="Genomic_DNA"/>
</dbReference>
<keyword evidence="8" id="KW-0460">Magnesium</keyword>
<dbReference type="RefSeq" id="WP_126778430.1">
    <property type="nucleotide sequence ID" value="NZ_NGJU01000003.1"/>
</dbReference>
<dbReference type="InterPro" id="IPR018109">
    <property type="entry name" value="Folylpolyglutamate_synth_CS"/>
</dbReference>
<dbReference type="Pfam" id="PF08245">
    <property type="entry name" value="Mur_ligase_M"/>
    <property type="match status" value="1"/>
</dbReference>
<comment type="catalytic activity">
    <reaction evidence="10">
        <text>(6S)-5,6,7,8-tetrahydrofolyl-(gamma-L-Glu)(n) + L-glutamate + ATP = (6S)-5,6,7,8-tetrahydrofolyl-(gamma-L-Glu)(n+1) + ADP + phosphate + H(+)</text>
        <dbReference type="Rhea" id="RHEA:10580"/>
        <dbReference type="Rhea" id="RHEA-COMP:14738"/>
        <dbReference type="Rhea" id="RHEA-COMP:14740"/>
        <dbReference type="ChEBI" id="CHEBI:15378"/>
        <dbReference type="ChEBI" id="CHEBI:29985"/>
        <dbReference type="ChEBI" id="CHEBI:30616"/>
        <dbReference type="ChEBI" id="CHEBI:43474"/>
        <dbReference type="ChEBI" id="CHEBI:141005"/>
        <dbReference type="ChEBI" id="CHEBI:456216"/>
        <dbReference type="EC" id="6.3.2.17"/>
    </reaction>
</comment>
<evidence type="ECO:0000313" key="15">
    <source>
        <dbReference type="Proteomes" id="UP000287239"/>
    </source>
</evidence>
<evidence type="ECO:0000256" key="7">
    <source>
        <dbReference type="ARBA" id="ARBA00022840"/>
    </source>
</evidence>
<comment type="caution">
    <text evidence="14">The sequence shown here is derived from an EMBL/GenBank/DDBJ whole genome shotgun (WGS) entry which is preliminary data.</text>
</comment>
<evidence type="ECO:0000256" key="2">
    <source>
        <dbReference type="ARBA" id="ARBA00008276"/>
    </source>
</evidence>
<organism evidence="14 15">
    <name type="scientific">Vagococcus salmoninarum</name>
    <dbReference type="NCBI Taxonomy" id="2739"/>
    <lineage>
        <taxon>Bacteria</taxon>
        <taxon>Bacillati</taxon>
        <taxon>Bacillota</taxon>
        <taxon>Bacilli</taxon>
        <taxon>Lactobacillales</taxon>
        <taxon>Enterococcaceae</taxon>
        <taxon>Vagococcus</taxon>
    </lineage>
</organism>
<evidence type="ECO:0000256" key="11">
    <source>
        <dbReference type="PIRNR" id="PIRNR001563"/>
    </source>
</evidence>
<dbReference type="PIRSF" id="PIRSF001563">
    <property type="entry name" value="Folylpolyglu_synth"/>
    <property type="match status" value="1"/>
</dbReference>
<gene>
    <name evidence="14" type="ORF">CBF35_02940</name>
</gene>
<dbReference type="NCBIfam" id="TIGR01499">
    <property type="entry name" value="folC"/>
    <property type="match status" value="1"/>
</dbReference>
<dbReference type="GeneID" id="98567310"/>
<evidence type="ECO:0000259" key="13">
    <source>
        <dbReference type="Pfam" id="PF08245"/>
    </source>
</evidence>
<dbReference type="GO" id="GO:0005524">
    <property type="term" value="F:ATP binding"/>
    <property type="evidence" value="ECO:0007669"/>
    <property type="project" value="UniProtKB-KW"/>
</dbReference>
<comment type="similarity">
    <text evidence="2 11">Belongs to the folylpolyglutamate synthase family.</text>
</comment>
<keyword evidence="6 11" id="KW-0547">Nucleotide-binding</keyword>
<feature type="domain" description="Mur ligase central" evidence="13">
    <location>
        <begin position="44"/>
        <end position="271"/>
    </location>
</feature>
<dbReference type="GO" id="GO:0046872">
    <property type="term" value="F:metal ion binding"/>
    <property type="evidence" value="ECO:0007669"/>
    <property type="project" value="UniProtKB-KW"/>
</dbReference>
<dbReference type="Proteomes" id="UP000287239">
    <property type="component" value="Unassembled WGS sequence"/>
</dbReference>
<dbReference type="GO" id="GO:0004326">
    <property type="term" value="F:tetrahydrofolylpolyglutamate synthase activity"/>
    <property type="evidence" value="ECO:0007669"/>
    <property type="project" value="UniProtKB-EC"/>
</dbReference>
<dbReference type="InterPro" id="IPR036615">
    <property type="entry name" value="Mur_ligase_C_dom_sf"/>
</dbReference>
<dbReference type="GO" id="GO:0008841">
    <property type="term" value="F:dihydrofolate synthase activity"/>
    <property type="evidence" value="ECO:0007669"/>
    <property type="project" value="TreeGrafter"/>
</dbReference>
<dbReference type="Gene3D" id="3.40.1190.10">
    <property type="entry name" value="Mur-like, catalytic domain"/>
    <property type="match status" value="1"/>
</dbReference>
<dbReference type="OrthoDB" id="9809356at2"/>
<dbReference type="SUPFAM" id="SSF53623">
    <property type="entry name" value="MurD-like peptide ligases, catalytic domain"/>
    <property type="match status" value="1"/>
</dbReference>
<dbReference type="GO" id="GO:0005737">
    <property type="term" value="C:cytoplasm"/>
    <property type="evidence" value="ECO:0007669"/>
    <property type="project" value="TreeGrafter"/>
</dbReference>
<evidence type="ECO:0000256" key="6">
    <source>
        <dbReference type="ARBA" id="ARBA00022741"/>
    </source>
</evidence>
<dbReference type="Gene3D" id="3.90.190.20">
    <property type="entry name" value="Mur ligase, C-terminal domain"/>
    <property type="match status" value="1"/>
</dbReference>
<dbReference type="FunFam" id="3.40.1190.10:FF:000011">
    <property type="entry name" value="Folylpolyglutamate synthase/dihydrofolate synthase"/>
    <property type="match status" value="1"/>
</dbReference>
<dbReference type="PANTHER" id="PTHR11136:SF0">
    <property type="entry name" value="DIHYDROFOLATE SYNTHETASE-RELATED"/>
    <property type="match status" value="1"/>
</dbReference>
<dbReference type="EC" id="6.3.2.17" evidence="3"/>
<dbReference type="AlphaFoldDB" id="A0A429ZUC2"/>
<reference evidence="14 15" key="1">
    <citation type="submission" date="2017-05" db="EMBL/GenBank/DDBJ databases">
        <title>Vagococcus spp. assemblies.</title>
        <authorList>
            <person name="Gulvik C.A."/>
        </authorList>
    </citation>
    <scope>NUCLEOTIDE SEQUENCE [LARGE SCALE GENOMIC DNA]</scope>
    <source>
        <strain evidence="14 15">NCFB 2777</strain>
    </source>
</reference>
<dbReference type="PROSITE" id="PS01012">
    <property type="entry name" value="FOLYLPOLYGLU_SYNT_2"/>
    <property type="match status" value="1"/>
</dbReference>
<evidence type="ECO:0000256" key="5">
    <source>
        <dbReference type="ARBA" id="ARBA00022723"/>
    </source>
</evidence>
<proteinExistence type="inferred from homology"/>
<dbReference type="InterPro" id="IPR013221">
    <property type="entry name" value="Mur_ligase_cen"/>
</dbReference>
<keyword evidence="5" id="KW-0479">Metal-binding</keyword>
<evidence type="ECO:0000256" key="9">
    <source>
        <dbReference type="ARBA" id="ARBA00030592"/>
    </source>
</evidence>
<dbReference type="InterPro" id="IPR004101">
    <property type="entry name" value="Mur_ligase_C"/>
</dbReference>
<dbReference type="Pfam" id="PF02875">
    <property type="entry name" value="Mur_ligase_C"/>
    <property type="match status" value="1"/>
</dbReference>
<name>A0A429ZUC2_9ENTE</name>
<keyword evidence="4 11" id="KW-0436">Ligase</keyword>
<dbReference type="InterPro" id="IPR001645">
    <property type="entry name" value="Folylpolyglutamate_synth"/>
</dbReference>
<dbReference type="PANTHER" id="PTHR11136">
    <property type="entry name" value="FOLYLPOLYGLUTAMATE SYNTHASE-RELATED"/>
    <property type="match status" value="1"/>
</dbReference>
<keyword evidence="15" id="KW-1185">Reference proteome</keyword>
<protein>
    <recommendedName>
        <fullName evidence="3">tetrahydrofolate synthase</fullName>
        <ecNumber evidence="3">6.3.2.17</ecNumber>
    </recommendedName>
    <alternativeName>
        <fullName evidence="9">Tetrahydrofolylpolyglutamate synthase</fullName>
    </alternativeName>
</protein>
<evidence type="ECO:0000256" key="4">
    <source>
        <dbReference type="ARBA" id="ARBA00022598"/>
    </source>
</evidence>
<feature type="domain" description="Mur ligase C-terminal" evidence="12">
    <location>
        <begin position="300"/>
        <end position="417"/>
    </location>
</feature>
<evidence type="ECO:0000256" key="1">
    <source>
        <dbReference type="ARBA" id="ARBA00001946"/>
    </source>
</evidence>
<dbReference type="InterPro" id="IPR036565">
    <property type="entry name" value="Mur-like_cat_sf"/>
</dbReference>